<accession>A0A9P5ZHP9</accession>
<dbReference type="EMBL" id="MU154763">
    <property type="protein sequence ID" value="KAF9487607.1"/>
    <property type="molecule type" value="Genomic_DNA"/>
</dbReference>
<evidence type="ECO:0000313" key="3">
    <source>
        <dbReference type="Proteomes" id="UP000807025"/>
    </source>
</evidence>
<protein>
    <submittedName>
        <fullName evidence="2">Uncharacterized protein</fullName>
    </submittedName>
</protein>
<comment type="caution">
    <text evidence="2">The sequence shown here is derived from an EMBL/GenBank/DDBJ whole genome shotgun (WGS) entry which is preliminary data.</text>
</comment>
<organism evidence="2 3">
    <name type="scientific">Pleurotus eryngii</name>
    <name type="common">Boletus of the steppes</name>
    <dbReference type="NCBI Taxonomy" id="5323"/>
    <lineage>
        <taxon>Eukaryota</taxon>
        <taxon>Fungi</taxon>
        <taxon>Dikarya</taxon>
        <taxon>Basidiomycota</taxon>
        <taxon>Agaricomycotina</taxon>
        <taxon>Agaricomycetes</taxon>
        <taxon>Agaricomycetidae</taxon>
        <taxon>Agaricales</taxon>
        <taxon>Pleurotineae</taxon>
        <taxon>Pleurotaceae</taxon>
        <taxon>Pleurotus</taxon>
    </lineage>
</organism>
<reference evidence="2" key="1">
    <citation type="submission" date="2020-11" db="EMBL/GenBank/DDBJ databases">
        <authorList>
            <consortium name="DOE Joint Genome Institute"/>
            <person name="Ahrendt S."/>
            <person name="Riley R."/>
            <person name="Andreopoulos W."/>
            <person name="Labutti K."/>
            <person name="Pangilinan J."/>
            <person name="Ruiz-Duenas F.J."/>
            <person name="Barrasa J.M."/>
            <person name="Sanchez-Garcia M."/>
            <person name="Camarero S."/>
            <person name="Miyauchi S."/>
            <person name="Serrano A."/>
            <person name="Linde D."/>
            <person name="Babiker R."/>
            <person name="Drula E."/>
            <person name="Ayuso-Fernandez I."/>
            <person name="Pacheco R."/>
            <person name="Padilla G."/>
            <person name="Ferreira P."/>
            <person name="Barriuso J."/>
            <person name="Kellner H."/>
            <person name="Castanera R."/>
            <person name="Alfaro M."/>
            <person name="Ramirez L."/>
            <person name="Pisabarro A.G."/>
            <person name="Kuo A."/>
            <person name="Tritt A."/>
            <person name="Lipzen A."/>
            <person name="He G."/>
            <person name="Yan M."/>
            <person name="Ng V."/>
            <person name="Cullen D."/>
            <person name="Martin F."/>
            <person name="Rosso M.-N."/>
            <person name="Henrissat B."/>
            <person name="Hibbett D."/>
            <person name="Martinez A.T."/>
            <person name="Grigoriev I.V."/>
        </authorList>
    </citation>
    <scope>NUCLEOTIDE SEQUENCE</scope>
    <source>
        <strain evidence="2">ATCC 90797</strain>
    </source>
</reference>
<gene>
    <name evidence="2" type="ORF">BDN71DRAFT_1436725</name>
</gene>
<evidence type="ECO:0000256" key="1">
    <source>
        <dbReference type="SAM" id="MobiDB-lite"/>
    </source>
</evidence>
<evidence type="ECO:0000313" key="2">
    <source>
        <dbReference type="EMBL" id="KAF9487607.1"/>
    </source>
</evidence>
<proteinExistence type="predicted"/>
<keyword evidence="3" id="KW-1185">Reference proteome</keyword>
<sequence length="317" mass="34980">MFTTATSNYKFIYGRNEQLKIKYSLPCIEEDTDFKAYLDSIPLFATARGPGPRGITTQPRGGHSVQFDGKATSAVVRRSSRIWEYQGTVLLGGLGGDVEQICGVANGRLSHLSCSRAAWAWKRRSSDCRVRPGGGGRRRRMLRTVSRGLLTRPYRGHGNAREARKCGRADERSVRDSASALMLCPPSPAVFRFRREHGRGGLRGGAHSEDKSLTSGEEGTKIQMRLVSSRVEPEVFRRIKPLDQSSTYLDTASLASISSSGSRHRSENPKFTVPFAPIMIWHWPRVPVTETRGPSGLSGSGTIRGNVGEDEQTAYHK</sequence>
<dbReference type="Proteomes" id="UP000807025">
    <property type="component" value="Unassembled WGS sequence"/>
</dbReference>
<dbReference type="AlphaFoldDB" id="A0A9P5ZHP9"/>
<name>A0A9P5ZHP9_PLEER</name>
<feature type="compositionally biased region" description="Acidic residues" evidence="1">
    <location>
        <begin position="308"/>
        <end position="317"/>
    </location>
</feature>
<feature type="region of interest" description="Disordered" evidence="1">
    <location>
        <begin position="292"/>
        <end position="317"/>
    </location>
</feature>